<dbReference type="FunFam" id="2.60.40.780:FF:000001">
    <property type="entry name" value="von Hippel-Lindau disease tumor suppressor"/>
    <property type="match status" value="1"/>
</dbReference>
<dbReference type="GO" id="GO:0005783">
    <property type="term" value="C:endoplasmic reticulum"/>
    <property type="evidence" value="ECO:0007669"/>
    <property type="project" value="UniProtKB-SubCell"/>
</dbReference>
<dbReference type="FunFam" id="1.10.750.10:FF:000001">
    <property type="entry name" value="von Hippel-Lindau disease tumor suppressor"/>
    <property type="match status" value="1"/>
</dbReference>
<dbReference type="Pfam" id="PF01847">
    <property type="entry name" value="VHL"/>
    <property type="match status" value="1"/>
</dbReference>
<dbReference type="Gene3D" id="1.10.750.10">
    <property type="entry name" value="von Hippel-Lindau disease tumour suppressor, alpha domain"/>
    <property type="match status" value="1"/>
</dbReference>
<keyword evidence="18" id="KW-1185">Reference proteome</keyword>
<dbReference type="InterPro" id="IPR037140">
    <property type="entry name" value="VHL_beta_dom_sf"/>
</dbReference>
<dbReference type="Ensembl" id="ENSLOCT00000019944.1">
    <property type="protein sequence ID" value="ENSLOCP00000019911.1"/>
    <property type="gene ID" value="ENSLOCG00000016159.1"/>
</dbReference>
<dbReference type="SUPFAM" id="SSF49468">
    <property type="entry name" value="VHL"/>
    <property type="match status" value="1"/>
</dbReference>
<evidence type="ECO:0000256" key="1">
    <source>
        <dbReference type="ARBA" id="ARBA00004123"/>
    </source>
</evidence>
<dbReference type="Gene3D" id="2.60.40.780">
    <property type="entry name" value="von Hippel-Lindau disease tumour suppressor, beta domain"/>
    <property type="match status" value="1"/>
</dbReference>
<proteinExistence type="inferred from homology"/>
<evidence type="ECO:0000256" key="9">
    <source>
        <dbReference type="ARBA" id="ARBA00022786"/>
    </source>
</evidence>
<evidence type="ECO:0000256" key="11">
    <source>
        <dbReference type="ARBA" id="ARBA00023136"/>
    </source>
</evidence>
<evidence type="ECO:0000256" key="7">
    <source>
        <dbReference type="ARBA" id="ARBA00022475"/>
    </source>
</evidence>
<evidence type="ECO:0000256" key="2">
    <source>
        <dbReference type="ARBA" id="ARBA00004202"/>
    </source>
</evidence>
<dbReference type="GO" id="GO:0010468">
    <property type="term" value="P:regulation of gene expression"/>
    <property type="evidence" value="ECO:0007669"/>
    <property type="project" value="UniProtKB-ARBA"/>
</dbReference>
<dbReference type="Bgee" id="ENSLOCG00000016159">
    <property type="expression patterns" value="Expressed in pharyngeal gill and 13 other cell types or tissues"/>
</dbReference>
<evidence type="ECO:0000256" key="8">
    <source>
        <dbReference type="ARBA" id="ARBA00022490"/>
    </source>
</evidence>
<dbReference type="CDD" id="cd05468">
    <property type="entry name" value="pVHL"/>
    <property type="match status" value="1"/>
</dbReference>
<keyword evidence="10" id="KW-0256">Endoplasmic reticulum</keyword>
<dbReference type="InterPro" id="IPR036208">
    <property type="entry name" value="VHL_sf"/>
</dbReference>
<reference evidence="17" key="3">
    <citation type="submission" date="2025-09" db="UniProtKB">
        <authorList>
            <consortium name="Ensembl"/>
        </authorList>
    </citation>
    <scope>IDENTIFICATION</scope>
</reference>
<evidence type="ECO:0000313" key="17">
    <source>
        <dbReference type="Ensembl" id="ENSLOCP00000019911.1"/>
    </source>
</evidence>
<dbReference type="Pfam" id="PF17211">
    <property type="entry name" value="VHL_C"/>
    <property type="match status" value="1"/>
</dbReference>
<evidence type="ECO:0000256" key="14">
    <source>
        <dbReference type="ARBA" id="ARBA00072532"/>
    </source>
</evidence>
<dbReference type="InterPro" id="IPR037139">
    <property type="entry name" value="VHL_alpha_dom_sf"/>
</dbReference>
<reference evidence="17" key="2">
    <citation type="submission" date="2025-08" db="UniProtKB">
        <authorList>
            <consortium name="Ensembl"/>
        </authorList>
    </citation>
    <scope>IDENTIFICATION</scope>
</reference>
<dbReference type="KEGG" id="loc:102690813"/>
<dbReference type="GeneID" id="102690813"/>
<dbReference type="UniPathway" id="UPA00143"/>
<dbReference type="PROSITE" id="PS50225">
    <property type="entry name" value="SOCS"/>
    <property type="match status" value="1"/>
</dbReference>
<name>W5NH02_LEPOC</name>
<evidence type="ECO:0000259" key="16">
    <source>
        <dbReference type="PROSITE" id="PS50225"/>
    </source>
</evidence>
<evidence type="ECO:0000313" key="18">
    <source>
        <dbReference type="Proteomes" id="UP000018468"/>
    </source>
</evidence>
<keyword evidence="11" id="KW-0472">Membrane</keyword>
<dbReference type="RefSeq" id="XP_006633633.1">
    <property type="nucleotide sequence ID" value="XM_006633570.2"/>
</dbReference>
<evidence type="ECO:0000256" key="10">
    <source>
        <dbReference type="ARBA" id="ARBA00022824"/>
    </source>
</evidence>
<dbReference type="AlphaFoldDB" id="W5NH02"/>
<dbReference type="InterPro" id="IPR024053">
    <property type="entry name" value="VHL_beta_dom"/>
</dbReference>
<dbReference type="eggNOG" id="KOG4710">
    <property type="taxonomic scope" value="Eukaryota"/>
</dbReference>
<dbReference type="GeneTree" id="ENSGT00390000014353"/>
<organism evidence="17 18">
    <name type="scientific">Lepisosteus oculatus</name>
    <name type="common">Spotted gar</name>
    <dbReference type="NCBI Taxonomy" id="7918"/>
    <lineage>
        <taxon>Eukaryota</taxon>
        <taxon>Metazoa</taxon>
        <taxon>Chordata</taxon>
        <taxon>Craniata</taxon>
        <taxon>Vertebrata</taxon>
        <taxon>Euteleostomi</taxon>
        <taxon>Actinopterygii</taxon>
        <taxon>Neopterygii</taxon>
        <taxon>Holostei</taxon>
        <taxon>Semionotiformes</taxon>
        <taxon>Lepisosteidae</taxon>
        <taxon>Lepisosteus</taxon>
    </lineage>
</organism>
<comment type="function">
    <text evidence="13">Involved in the ubiquitination and subsequent proteasomal degradation via the von Hippel-Lindau ubiquitination complex. Seems to act as a target recruitment subunit in the E3 ubiquitin ligase complex and recruits hydroxylated hypoxia-inducible factor (HIF) under normoxic conditions. Involved in transcriptional repression through interaction with HIF1A, HIF1AN and histone deacetylases. Ubiquitinates, in an oxygen-responsive manner, ADRB2. Acts as a negative regulator of mTORC1 by promoting ubiquitination and degradation of RPTOR.</text>
</comment>
<dbReference type="Proteomes" id="UP000018468">
    <property type="component" value="Linkage group LG8"/>
</dbReference>
<dbReference type="InterPro" id="IPR024048">
    <property type="entry name" value="VHL_alpha_dom"/>
</dbReference>
<dbReference type="EMBL" id="AHAT01008877">
    <property type="status" value="NOT_ANNOTATED_CDS"/>
    <property type="molecule type" value="Genomic_DNA"/>
</dbReference>
<reference evidence="18" key="1">
    <citation type="submission" date="2011-12" db="EMBL/GenBank/DDBJ databases">
        <title>The Draft Genome of Lepisosteus oculatus.</title>
        <authorList>
            <consortium name="The Broad Institute Genome Assembly &amp; Analysis Group"/>
            <consortium name="Computational R&amp;D Group"/>
            <consortium name="and Sequencing Platform"/>
            <person name="Di Palma F."/>
            <person name="Alfoldi J."/>
            <person name="Johnson J."/>
            <person name="Berlin A."/>
            <person name="Gnerre S."/>
            <person name="Jaffe D."/>
            <person name="MacCallum I."/>
            <person name="Young S."/>
            <person name="Walker B.J."/>
            <person name="Lander E.S."/>
            <person name="Lindblad-Toh K."/>
        </authorList>
    </citation>
    <scope>NUCLEOTIDE SEQUENCE [LARGE SCALE GENOMIC DNA]</scope>
</reference>
<dbReference type="CTD" id="391104"/>
<comment type="pathway">
    <text evidence="5">Protein modification; protein ubiquitination.</text>
</comment>
<evidence type="ECO:0000256" key="6">
    <source>
        <dbReference type="ARBA" id="ARBA00010057"/>
    </source>
</evidence>
<dbReference type="InParanoid" id="W5NH02"/>
<evidence type="ECO:0000256" key="4">
    <source>
        <dbReference type="ARBA" id="ARBA00004496"/>
    </source>
</evidence>
<dbReference type="InterPro" id="IPR001496">
    <property type="entry name" value="SOCS_box"/>
</dbReference>
<dbReference type="STRING" id="7918.ENSLOCP00000019911"/>
<dbReference type="GO" id="GO:0005634">
    <property type="term" value="C:nucleus"/>
    <property type="evidence" value="ECO:0000318"/>
    <property type="project" value="GO_Central"/>
</dbReference>
<keyword evidence="8" id="KW-0963">Cytoplasm</keyword>
<dbReference type="GO" id="GO:0016567">
    <property type="term" value="P:protein ubiquitination"/>
    <property type="evidence" value="ECO:0000318"/>
    <property type="project" value="GO_Central"/>
</dbReference>
<comment type="subcellular location">
    <subcellularLocation>
        <location evidence="2">Cell membrane</location>
        <topology evidence="2">Peripheral membrane protein</topology>
    </subcellularLocation>
    <subcellularLocation>
        <location evidence="4">Cytoplasm</location>
    </subcellularLocation>
    <subcellularLocation>
        <location evidence="3">Endoplasmic reticulum</location>
    </subcellularLocation>
    <subcellularLocation>
        <location evidence="1">Nucleus</location>
    </subcellularLocation>
</comment>
<comment type="similarity">
    <text evidence="6">Belongs to the VHL family.</text>
</comment>
<dbReference type="HOGENOM" id="CLU_116090_1_0_1"/>
<dbReference type="GO" id="GO:0030891">
    <property type="term" value="C:VCB complex"/>
    <property type="evidence" value="ECO:0000318"/>
    <property type="project" value="GO_Central"/>
</dbReference>
<feature type="domain" description="SOCS box" evidence="16">
    <location>
        <begin position="100"/>
        <end position="148"/>
    </location>
</feature>
<protein>
    <recommendedName>
        <fullName evidence="14">von Hippel-Lindau disease tumor suppressor</fullName>
    </recommendedName>
    <alternativeName>
        <fullName evidence="15">pVHL</fullName>
    </alternativeName>
</protein>
<keyword evidence="7" id="KW-1003">Cell membrane</keyword>
<dbReference type="GO" id="GO:0001666">
    <property type="term" value="P:response to hypoxia"/>
    <property type="evidence" value="ECO:0007669"/>
    <property type="project" value="UniProtKB-ARBA"/>
</dbReference>
<accession>W5NH02</accession>
<evidence type="ECO:0000256" key="5">
    <source>
        <dbReference type="ARBA" id="ARBA00004906"/>
    </source>
</evidence>
<evidence type="ECO:0000256" key="13">
    <source>
        <dbReference type="ARBA" id="ARBA00059036"/>
    </source>
</evidence>
<sequence length="163" mass="19124">MAARELPSFEIVLRSLNSDVPTYVTFVNQCGYDARAWWLNFTGNPVSYGDIKPRTRMRMKTYRSHPWVFRASENGAKLLANMKEIYFPELNDIQDGYPVYLEVKITSPVYSLQDYCIMLVQKLVKKKDFDKLDIPQSLKKDLKEFPNLQKELRDLNRVLHAIN</sequence>
<evidence type="ECO:0000256" key="3">
    <source>
        <dbReference type="ARBA" id="ARBA00004240"/>
    </source>
</evidence>
<dbReference type="OMA" id="GHPWICR"/>
<keyword evidence="9" id="KW-0833">Ubl conjugation pathway</keyword>
<dbReference type="GO" id="GO:0005886">
    <property type="term" value="C:plasma membrane"/>
    <property type="evidence" value="ECO:0007669"/>
    <property type="project" value="UniProtKB-SubCell"/>
</dbReference>
<evidence type="ECO:0000256" key="12">
    <source>
        <dbReference type="ARBA" id="ARBA00023242"/>
    </source>
</evidence>
<evidence type="ECO:0000256" key="15">
    <source>
        <dbReference type="ARBA" id="ARBA00080646"/>
    </source>
</evidence>
<dbReference type="OrthoDB" id="413400at2759"/>
<keyword evidence="12" id="KW-0539">Nucleus</keyword>
<dbReference type="InterPro" id="IPR022772">
    <property type="entry name" value="VHL_tumour_suppress_b/a_dom"/>
</dbReference>